<keyword evidence="3" id="KW-1185">Reference proteome</keyword>
<proteinExistence type="predicted"/>
<dbReference type="OrthoDB" id="11359at2157"/>
<reference evidence="2 3" key="1">
    <citation type="submission" date="2017-11" db="EMBL/GenBank/DDBJ databases">
        <title>Isolation and Characterization of Methanofollis Species from Methane Seep Offshore SW Taiwan.</title>
        <authorList>
            <person name="Teng N.-H."/>
            <person name="Lai M.-C."/>
            <person name="Chen S.-C."/>
        </authorList>
    </citation>
    <scope>NUCLEOTIDE SEQUENCE [LARGE SCALE GENOMIC DNA]</scope>
    <source>
        <strain evidence="2 3">FWC-SCC2</strain>
    </source>
</reference>
<accession>A0A483CUN3</accession>
<dbReference type="SUPFAM" id="SSF50475">
    <property type="entry name" value="FMN-binding split barrel"/>
    <property type="match status" value="1"/>
</dbReference>
<dbReference type="RefSeq" id="WP_130646575.1">
    <property type="nucleotide sequence ID" value="NZ_PGCL01000002.1"/>
</dbReference>
<comment type="caution">
    <text evidence="2">The sequence shown here is derived from an EMBL/GenBank/DDBJ whole genome shotgun (WGS) entry which is preliminary data.</text>
</comment>
<gene>
    <name evidence="2" type="ORF">CUJ86_05605</name>
</gene>
<protein>
    <submittedName>
        <fullName evidence="2">Pyridoxamine 5-phosphate oxidase</fullName>
    </submittedName>
</protein>
<sequence length="138" mass="15153">MVRLTDEMKAAFAAVRTFPVATASKEGEPNVVPIGFCMLMDDETIWIADNFMKKTLANLKENPRVGIYIWGPETKGCYQIKGDVVIVNEGEDFQKMREIVLSKMSKAPAKNLIVVTITEAYSCTPGPGAGDRIPLLGQ</sequence>
<evidence type="ECO:0000313" key="3">
    <source>
        <dbReference type="Proteomes" id="UP000292580"/>
    </source>
</evidence>
<organism evidence="2 3">
    <name type="scientific">Methanofollis fontis</name>
    <dbReference type="NCBI Taxonomy" id="2052832"/>
    <lineage>
        <taxon>Archaea</taxon>
        <taxon>Methanobacteriati</taxon>
        <taxon>Methanobacteriota</taxon>
        <taxon>Stenosarchaea group</taxon>
        <taxon>Methanomicrobia</taxon>
        <taxon>Methanomicrobiales</taxon>
        <taxon>Methanomicrobiaceae</taxon>
        <taxon>Methanofollis</taxon>
    </lineage>
</organism>
<dbReference type="PANTHER" id="PTHR40660">
    <property type="entry name" value="5'-PHOSPHATE OXIDASE PUTATIVE DOMAIN-CONTAINING PROTEIN-RELATED"/>
    <property type="match status" value="1"/>
</dbReference>
<dbReference type="InterPro" id="IPR011576">
    <property type="entry name" value="Pyridox_Oxase_N"/>
</dbReference>
<feature type="domain" description="Pyridoxamine 5'-phosphate oxidase N-terminal" evidence="1">
    <location>
        <begin position="4"/>
        <end position="122"/>
    </location>
</feature>
<evidence type="ECO:0000259" key="1">
    <source>
        <dbReference type="Pfam" id="PF01243"/>
    </source>
</evidence>
<evidence type="ECO:0000313" key="2">
    <source>
        <dbReference type="EMBL" id="TAJ45038.1"/>
    </source>
</evidence>
<dbReference type="EMBL" id="PGCL01000002">
    <property type="protein sequence ID" value="TAJ45038.1"/>
    <property type="molecule type" value="Genomic_DNA"/>
</dbReference>
<name>A0A483CUN3_9EURY</name>
<dbReference type="AlphaFoldDB" id="A0A483CUN3"/>
<dbReference type="Gene3D" id="2.30.110.10">
    <property type="entry name" value="Electron Transport, Fmn-binding Protein, Chain A"/>
    <property type="match status" value="1"/>
</dbReference>
<dbReference type="Proteomes" id="UP000292580">
    <property type="component" value="Unassembled WGS sequence"/>
</dbReference>
<dbReference type="InterPro" id="IPR012349">
    <property type="entry name" value="Split_barrel_FMN-bd"/>
</dbReference>
<dbReference type="PANTHER" id="PTHR40660:SF1">
    <property type="entry name" value="5'-PHOSPHATE OXIDASE PUTATIVE DOMAIN-CONTAINING PROTEIN-RELATED"/>
    <property type="match status" value="1"/>
</dbReference>
<dbReference type="Pfam" id="PF01243">
    <property type="entry name" value="PNPOx_N"/>
    <property type="match status" value="1"/>
</dbReference>